<evidence type="ECO:0000256" key="3">
    <source>
        <dbReference type="ARBA" id="ARBA00022982"/>
    </source>
</evidence>
<keyword evidence="1" id="KW-0813">Transport</keyword>
<dbReference type="OrthoDB" id="7510199at2"/>
<dbReference type="Proteomes" id="UP000403266">
    <property type="component" value="Unassembled WGS sequence"/>
</dbReference>
<keyword evidence="3" id="KW-0249">Electron transport</keyword>
<proteinExistence type="predicted"/>
<comment type="caution">
    <text evidence="6">The sequence shown here is derived from an EMBL/GenBank/DDBJ whole genome shotgun (WGS) entry which is preliminary data.</text>
</comment>
<evidence type="ECO:0000313" key="7">
    <source>
        <dbReference type="Proteomes" id="UP000403266"/>
    </source>
</evidence>
<keyword evidence="2" id="KW-0479">Metal-binding</keyword>
<dbReference type="PANTHER" id="PTHR36507">
    <property type="entry name" value="BLL1555 PROTEIN"/>
    <property type="match status" value="1"/>
</dbReference>
<dbReference type="GO" id="GO:0009055">
    <property type="term" value="F:electron transfer activity"/>
    <property type="evidence" value="ECO:0007669"/>
    <property type="project" value="InterPro"/>
</dbReference>
<reference evidence="6 7" key="1">
    <citation type="journal article" date="2019" name="Syst. Appl. Microbiol.">
        <title>Microvirga tunisiensis sp. nov., a root nodule symbiotic bacterium isolated from Lupinus micranthus and L. luteus grown in Northern Tunisia.</title>
        <authorList>
            <person name="Msaddak A."/>
            <person name="Rejili M."/>
            <person name="Duran D."/>
            <person name="Mars M."/>
            <person name="Palacios J.M."/>
            <person name="Ruiz-Argueso T."/>
            <person name="Rey L."/>
            <person name="Imperial J."/>
        </authorList>
    </citation>
    <scope>NUCLEOTIDE SEQUENCE [LARGE SCALE GENOMIC DNA]</scope>
    <source>
        <strain evidence="6 7">Lmie10</strain>
    </source>
</reference>
<dbReference type="InterPro" id="IPR000923">
    <property type="entry name" value="BlueCu_1"/>
</dbReference>
<evidence type="ECO:0000256" key="4">
    <source>
        <dbReference type="ARBA" id="ARBA00023008"/>
    </source>
</evidence>
<dbReference type="PROSITE" id="PS00196">
    <property type="entry name" value="COPPER_BLUE"/>
    <property type="match status" value="1"/>
</dbReference>
<evidence type="ECO:0000256" key="2">
    <source>
        <dbReference type="ARBA" id="ARBA00022723"/>
    </source>
</evidence>
<dbReference type="Pfam" id="PF00127">
    <property type="entry name" value="Copper-bind"/>
    <property type="match status" value="1"/>
</dbReference>
<dbReference type="SUPFAM" id="SSF49503">
    <property type="entry name" value="Cupredoxins"/>
    <property type="match status" value="1"/>
</dbReference>
<dbReference type="InterPro" id="IPR008972">
    <property type="entry name" value="Cupredoxin"/>
</dbReference>
<gene>
    <name evidence="6" type="ORF">FS320_21625</name>
</gene>
<feature type="domain" description="Blue (type 1) copper" evidence="5">
    <location>
        <begin position="36"/>
        <end position="131"/>
    </location>
</feature>
<evidence type="ECO:0000256" key="1">
    <source>
        <dbReference type="ARBA" id="ARBA00022448"/>
    </source>
</evidence>
<keyword evidence="4" id="KW-0186">Copper</keyword>
<accession>A0A5N7MM43</accession>
<name>A0A5N7MM43_9HYPH</name>
<evidence type="ECO:0000259" key="5">
    <source>
        <dbReference type="Pfam" id="PF00127"/>
    </source>
</evidence>
<dbReference type="GO" id="GO:0005507">
    <property type="term" value="F:copper ion binding"/>
    <property type="evidence" value="ECO:0007669"/>
    <property type="project" value="InterPro"/>
</dbReference>
<organism evidence="6 7">
    <name type="scientific">Microvirga tunisiensis</name>
    <dbReference type="NCBI Taxonomy" id="2108360"/>
    <lineage>
        <taxon>Bacteria</taxon>
        <taxon>Pseudomonadati</taxon>
        <taxon>Pseudomonadota</taxon>
        <taxon>Alphaproteobacteria</taxon>
        <taxon>Hyphomicrobiales</taxon>
        <taxon>Methylobacteriaceae</taxon>
        <taxon>Microvirga</taxon>
    </lineage>
</organism>
<dbReference type="Gene3D" id="2.60.40.420">
    <property type="entry name" value="Cupredoxins - blue copper proteins"/>
    <property type="match status" value="1"/>
</dbReference>
<protein>
    <recommendedName>
        <fullName evidence="5">Blue (type 1) copper domain-containing protein</fullName>
    </recommendedName>
</protein>
<dbReference type="AlphaFoldDB" id="A0A5N7MM43"/>
<dbReference type="PANTHER" id="PTHR36507:SF1">
    <property type="entry name" value="BLL1555 PROTEIN"/>
    <property type="match status" value="1"/>
</dbReference>
<evidence type="ECO:0000313" key="6">
    <source>
        <dbReference type="EMBL" id="MPR27700.1"/>
    </source>
</evidence>
<dbReference type="InterPro" id="IPR052721">
    <property type="entry name" value="ET_Amicyanin"/>
</dbReference>
<dbReference type="EMBL" id="VOSK01000102">
    <property type="protein sequence ID" value="MPR27700.1"/>
    <property type="molecule type" value="Genomic_DNA"/>
</dbReference>
<dbReference type="InterPro" id="IPR028871">
    <property type="entry name" value="BlueCu_1_BS"/>
</dbReference>
<sequence length="170" mass="18721">MPSRRHVLRIGGGLLAGLAWYRPSLAGEPVEIRMQGKADGSHVWFDPVGLHVQPGQTIRWVNRDPGNSHTATAYHPNNFERPLRIPEGAEPWNSDYLLPNEAFSVMLRVEGVYDFFCIPHEHAGMVGRIVVGHPGSRPSGGSAAQALPDIALQAFPSIDEIMQRGTVRRT</sequence>
<keyword evidence="7" id="KW-1185">Reference proteome</keyword>